<gene>
    <name evidence="1" type="ORF">PFBG_04449</name>
</gene>
<evidence type="ECO:0000313" key="2">
    <source>
        <dbReference type="Proteomes" id="UP000030688"/>
    </source>
</evidence>
<accession>W7FAT6</accession>
<evidence type="ECO:0000313" key="1">
    <source>
        <dbReference type="EMBL" id="EUR66871.1"/>
    </source>
</evidence>
<dbReference type="AlphaFoldDB" id="W7FAT6"/>
<proteinExistence type="predicted"/>
<protein>
    <submittedName>
        <fullName evidence="1">Uncharacterized protein</fullName>
    </submittedName>
</protein>
<dbReference type="EMBL" id="KE123632">
    <property type="protein sequence ID" value="EUR66871.1"/>
    <property type="molecule type" value="Genomic_DNA"/>
</dbReference>
<sequence length="168" mass="20049">MKERKKVSKVKESKKSLVENDNFCLNNYRNNFYMENDNKKNMKEEKEERKEIFTSRNNDSLVDVDYNKMMNDINKYENTILNSNNSRCNNFPNYDQIIYNNNVLSNGPVNNSVNSNNTNNNMMNNNMMNSNMMNNNRMNNNIMNSNMMNDNMMNDNMMNDNMMNDDER</sequence>
<name>W7FAT6_PLAF8</name>
<dbReference type="Proteomes" id="UP000030688">
    <property type="component" value="Unassembled WGS sequence"/>
</dbReference>
<organism evidence="1 2">
    <name type="scientific">Plasmodium falciparum (isolate 7G8)</name>
    <dbReference type="NCBI Taxonomy" id="57266"/>
    <lineage>
        <taxon>Eukaryota</taxon>
        <taxon>Sar</taxon>
        <taxon>Alveolata</taxon>
        <taxon>Apicomplexa</taxon>
        <taxon>Aconoidasida</taxon>
        <taxon>Haemosporida</taxon>
        <taxon>Plasmodiidae</taxon>
        <taxon>Plasmodium</taxon>
        <taxon>Plasmodium (Laverania)</taxon>
    </lineage>
</organism>
<reference evidence="2" key="1">
    <citation type="submission" date="2007-11" db="EMBL/GenBank/DDBJ databases">
        <authorList>
            <consortium name="The Broad Institute Genome Sequencing Platform"/>
            <person name="Volkman S.K."/>
            <person name="Daily J.P."/>
            <person name="Sarr O."/>
            <person name="Ndiaye D."/>
            <person name="Ndir O."/>
            <person name="Mboup S."/>
            <person name="Lukens A."/>
            <person name="Stange-Thomann N."/>
            <person name="Mauceli E."/>
            <person name="Gnerre S."/>
            <person name="Jaffe D."/>
            <person name="Zainoun J."/>
            <person name="Wiegand R.C."/>
            <person name="Birren B."/>
            <person name="Galagan J."/>
            <person name="Lander E."/>
            <person name="Wirth D.F."/>
        </authorList>
    </citation>
    <scope>NUCLEOTIDE SEQUENCE [LARGE SCALE GENOMIC DNA]</scope>
    <source>
        <strain evidence="2">7G8</strain>
    </source>
</reference>
<reference evidence="1 2" key="2">
    <citation type="submission" date="2013-02" db="EMBL/GenBank/DDBJ databases">
        <title>The Genome Sequence of Plasmodium falciparum 7G8.</title>
        <authorList>
            <consortium name="The Broad Institute Genome Sequencing Platform"/>
            <consortium name="The Broad Institute Genome Sequencing Center for Infectious Disease"/>
            <person name="Neafsey D."/>
            <person name="Cheeseman I."/>
            <person name="Volkman S."/>
            <person name="Adams J."/>
            <person name="Walker B."/>
            <person name="Young S.K."/>
            <person name="Zeng Q."/>
            <person name="Gargeya S."/>
            <person name="Fitzgerald M."/>
            <person name="Haas B."/>
            <person name="Abouelleil A."/>
            <person name="Alvarado L."/>
            <person name="Arachchi H.M."/>
            <person name="Berlin A.M."/>
            <person name="Chapman S.B."/>
            <person name="Dewar J."/>
            <person name="Goldberg J."/>
            <person name="Griggs A."/>
            <person name="Gujja S."/>
            <person name="Hansen M."/>
            <person name="Howarth C."/>
            <person name="Imamovic A."/>
            <person name="Larimer J."/>
            <person name="McCowan C."/>
            <person name="Murphy C."/>
            <person name="Neiman D."/>
            <person name="Pearson M."/>
            <person name="Priest M."/>
            <person name="Roberts A."/>
            <person name="Saif S."/>
            <person name="Shea T."/>
            <person name="Sisk P."/>
            <person name="Sykes S."/>
            <person name="Wortman J."/>
            <person name="Nusbaum C."/>
            <person name="Birren B."/>
        </authorList>
    </citation>
    <scope>NUCLEOTIDE SEQUENCE [LARGE SCALE GENOMIC DNA]</scope>
    <source>
        <strain evidence="1 2">7G8</strain>
    </source>
</reference>